<evidence type="ECO:0000313" key="1">
    <source>
        <dbReference type="EMBL" id="SUD38489.1"/>
    </source>
</evidence>
<dbReference type="SUPFAM" id="SSF53639">
    <property type="entry name" value="AraD/HMP-PK domain-like"/>
    <property type="match status" value="1"/>
</dbReference>
<dbReference type="AlphaFoldDB" id="A0A379IQC6"/>
<name>A0A379IQC6_ECTME</name>
<reference evidence="1 2" key="1">
    <citation type="submission" date="2018-06" db="EMBL/GenBank/DDBJ databases">
        <authorList>
            <consortium name="Pathogen Informatics"/>
            <person name="Doyle S."/>
        </authorList>
    </citation>
    <scope>NUCLEOTIDE SEQUENCE [LARGE SCALE GENOMIC DNA]</scope>
    <source>
        <strain evidence="1 2">NCTC10899</strain>
    </source>
</reference>
<evidence type="ECO:0000313" key="2">
    <source>
        <dbReference type="Proteomes" id="UP000254260"/>
    </source>
</evidence>
<gene>
    <name evidence="1" type="ORF">NCTC10899_01276</name>
</gene>
<protein>
    <submittedName>
        <fullName evidence="1">Uncharacterized protein</fullName>
    </submittedName>
</protein>
<organism evidence="1 2">
    <name type="scientific">Ectopseudomonas mendocina</name>
    <name type="common">Pseudomonas mendocina</name>
    <dbReference type="NCBI Taxonomy" id="300"/>
    <lineage>
        <taxon>Bacteria</taxon>
        <taxon>Pseudomonadati</taxon>
        <taxon>Pseudomonadota</taxon>
        <taxon>Gammaproteobacteria</taxon>
        <taxon>Pseudomonadales</taxon>
        <taxon>Pseudomonadaceae</taxon>
        <taxon>Ectopseudomonas</taxon>
    </lineage>
</organism>
<dbReference type="OrthoDB" id="323529at2"/>
<sequence>MSMQDELIKAAARLSGKGLLNRQGDALSMRLVGEGRMLILEPGGVVRSLDLDDPGLGIAATHARVYQTRADAGAVATLSPRWSLQLAGLGEAMPGIFDEQARHLGHNWAPIMAGQLGEALASGGNAGLVDGRLLVLGITRNRLLFNAELFEKCAMAFVLARLGGGRVSKLPWIVRKVAGGRLLKDEAMASACHARGQRSPEPSGY</sequence>
<proteinExistence type="predicted"/>
<dbReference type="RefSeq" id="WP_115290693.1">
    <property type="nucleotide sequence ID" value="NZ_UGUU01000001.1"/>
</dbReference>
<accession>A0A379IQC6</accession>
<dbReference type="Gene3D" id="3.40.225.10">
    <property type="entry name" value="Class II aldolase/adducin N-terminal domain"/>
    <property type="match status" value="1"/>
</dbReference>
<dbReference type="EMBL" id="UGUU01000001">
    <property type="protein sequence ID" value="SUD38489.1"/>
    <property type="molecule type" value="Genomic_DNA"/>
</dbReference>
<dbReference type="InterPro" id="IPR036409">
    <property type="entry name" value="Aldolase_II/adducin_N_sf"/>
</dbReference>
<dbReference type="Proteomes" id="UP000254260">
    <property type="component" value="Unassembled WGS sequence"/>
</dbReference>